<feature type="transmembrane region" description="Helical" evidence="7">
    <location>
        <begin position="233"/>
        <end position="254"/>
    </location>
</feature>
<dbReference type="PATRIC" id="fig|1003200.3.peg.5694"/>
<dbReference type="NCBIfam" id="TIGR00361">
    <property type="entry name" value="ComEC_Rec2"/>
    <property type="match status" value="1"/>
</dbReference>
<feature type="transmembrane region" description="Helical" evidence="7">
    <location>
        <begin position="438"/>
        <end position="459"/>
    </location>
</feature>
<dbReference type="EMBL" id="AFRQ01000136">
    <property type="protein sequence ID" value="EGP42861.1"/>
    <property type="molecule type" value="Genomic_DNA"/>
</dbReference>
<dbReference type="InterPro" id="IPR004477">
    <property type="entry name" value="ComEC_N"/>
</dbReference>
<protein>
    <submittedName>
        <fullName evidence="9">DNA internalization-related competence protein ComEC/Rec2</fullName>
    </submittedName>
</protein>
<dbReference type="InterPro" id="IPR035681">
    <property type="entry name" value="ComA-like_MBL"/>
</dbReference>
<evidence type="ECO:0000256" key="4">
    <source>
        <dbReference type="ARBA" id="ARBA00022989"/>
    </source>
</evidence>
<dbReference type="SMART" id="SM00849">
    <property type="entry name" value="Lactamase_B"/>
    <property type="match status" value="1"/>
</dbReference>
<name>F7T9X3_9BURK</name>
<dbReference type="eggNOG" id="COG0658">
    <property type="taxonomic scope" value="Bacteria"/>
</dbReference>
<sequence length="815" mass="86289">MAALPGAGFYLSAGVACVLLPLAARRWRGRAAGLLVCLVAGLLIGAANAAMQAQWRLNDALADVHQNAVARLALRVAELPDDDGGGVRFVGEQVGPVRPGIPRRILVSWLVAPGGQPGLPPVVPGQVWRMALVLRCPHAPLNPDLPDGEARLFARGLRATGTVRGQPRLLADRPWASAGVAIERARHRVREGMRRALGGHRYAPVLIALAIGDQAGVARDDWRLFNRSGITHLVSISGMHVTSIAGLAAWLLAAAWRRARWRGTGLAERVPARIAGGAAAMVVGLAYCLLAGWGVPSRRTFFMLLVVLAAGWSRLRISAGRVLAFAAAAVVMLDPWAPMAAGFWLSFGAVAILLRVAQAPRDAEAGWRQRWAAALAQATRLQLTVTLGLTPLLAFLVHQVSLGSPLANAVAIPAVTFLVTPLALLCAMLSVASATAGLAAVAGQAGAWVFDLAMTVVAWVGNADWASFTVAAAPWPWLLWALAGMVWALQAPGWPARRLGWLCMLPLLCWRPERPEPGDWRMSAMDIGQGSAILVETATQALLFDAGPRHFGGGDAGERVIAPQLQARGIGKLDVLVLSHADLDHVGGTRSVLAAVPVARSYASFDVAAWLRRDARLWPGQHGAAMTQAASRAGPAAGAPPNGASGGASDAAPARMLRCERGDSWRVDGVTFTFLHPAPGAVVRGGDRNANSCVLRVEGRAHSLLLTGDIGVAQERELAALGLPPTDIVLAPHHGSAWSSGRELVAASRAGHAIAQCGYLNRFGHPAPAVERRWLRAGAAFWRSDRDGAVMARSRPGGLEVWAQRDRQRRYWHGR</sequence>
<evidence type="ECO:0000256" key="5">
    <source>
        <dbReference type="ARBA" id="ARBA00023136"/>
    </source>
</evidence>
<dbReference type="NCBIfam" id="TIGR00360">
    <property type="entry name" value="ComEC_N-term"/>
    <property type="match status" value="1"/>
</dbReference>
<feature type="transmembrane region" description="Helical" evidence="7">
    <location>
        <begin position="30"/>
        <end position="51"/>
    </location>
</feature>
<feature type="transmembrane region" description="Helical" evidence="7">
    <location>
        <begin position="7"/>
        <end position="24"/>
    </location>
</feature>
<evidence type="ECO:0000256" key="6">
    <source>
        <dbReference type="SAM" id="MobiDB-lite"/>
    </source>
</evidence>
<dbReference type="GO" id="GO:0005886">
    <property type="term" value="C:plasma membrane"/>
    <property type="evidence" value="ECO:0007669"/>
    <property type="project" value="UniProtKB-SubCell"/>
</dbReference>
<feature type="transmembrane region" description="Helical" evidence="7">
    <location>
        <begin position="410"/>
        <end position="431"/>
    </location>
</feature>
<dbReference type="CDD" id="cd07731">
    <property type="entry name" value="ComA-like_MBL-fold"/>
    <property type="match status" value="1"/>
</dbReference>
<dbReference type="InterPro" id="IPR025405">
    <property type="entry name" value="DUF4131"/>
</dbReference>
<dbReference type="Pfam" id="PF03772">
    <property type="entry name" value="Competence"/>
    <property type="match status" value="1"/>
</dbReference>
<evidence type="ECO:0000313" key="9">
    <source>
        <dbReference type="EMBL" id="EGP42861.1"/>
    </source>
</evidence>
<feature type="transmembrane region" description="Helical" evidence="7">
    <location>
        <begin position="378"/>
        <end position="398"/>
    </location>
</feature>
<dbReference type="eggNOG" id="COG2333">
    <property type="taxonomic scope" value="Bacteria"/>
</dbReference>
<accession>F7T9X3</accession>
<evidence type="ECO:0000256" key="2">
    <source>
        <dbReference type="ARBA" id="ARBA00022475"/>
    </source>
</evidence>
<evidence type="ECO:0000256" key="1">
    <source>
        <dbReference type="ARBA" id="ARBA00004651"/>
    </source>
</evidence>
<dbReference type="InterPro" id="IPR001279">
    <property type="entry name" value="Metallo-B-lactamas"/>
</dbReference>
<keyword evidence="2" id="KW-1003">Cell membrane</keyword>
<evidence type="ECO:0000259" key="8">
    <source>
        <dbReference type="SMART" id="SM00849"/>
    </source>
</evidence>
<feature type="region of interest" description="Disordered" evidence="6">
    <location>
        <begin position="626"/>
        <end position="651"/>
    </location>
</feature>
<dbReference type="Proteomes" id="UP000004853">
    <property type="component" value="Unassembled WGS sequence"/>
</dbReference>
<gene>
    <name evidence="9" type="ORF">AXXA_28855</name>
</gene>
<dbReference type="RefSeq" id="WP_006395772.1">
    <property type="nucleotide sequence ID" value="NZ_GL982453.1"/>
</dbReference>
<dbReference type="Pfam" id="PF00753">
    <property type="entry name" value="Lactamase_B"/>
    <property type="match status" value="1"/>
</dbReference>
<dbReference type="InterPro" id="IPR004797">
    <property type="entry name" value="Competence_ComEC/Rec2"/>
</dbReference>
<dbReference type="InterPro" id="IPR052159">
    <property type="entry name" value="Competence_DNA_uptake"/>
</dbReference>
<dbReference type="HOGENOM" id="CLU_010363_3_0_4"/>
<keyword evidence="3 7" id="KW-0812">Transmembrane</keyword>
<feature type="domain" description="Metallo-beta-lactamase" evidence="8">
    <location>
        <begin position="529"/>
        <end position="759"/>
    </location>
</feature>
<dbReference type="SUPFAM" id="SSF56281">
    <property type="entry name" value="Metallo-hydrolase/oxidoreductase"/>
    <property type="match status" value="1"/>
</dbReference>
<feature type="transmembrane region" description="Helical" evidence="7">
    <location>
        <begin position="465"/>
        <end position="489"/>
    </location>
</feature>
<dbReference type="AlphaFoldDB" id="F7T9X3"/>
<proteinExistence type="predicted"/>
<dbReference type="PANTHER" id="PTHR30619">
    <property type="entry name" value="DNA INTERNALIZATION/COMPETENCE PROTEIN COMEC/REC2"/>
    <property type="match status" value="1"/>
</dbReference>
<evidence type="ECO:0000256" key="7">
    <source>
        <dbReference type="SAM" id="Phobius"/>
    </source>
</evidence>
<evidence type="ECO:0000256" key="3">
    <source>
        <dbReference type="ARBA" id="ARBA00022692"/>
    </source>
</evidence>
<feature type="transmembrane region" description="Helical" evidence="7">
    <location>
        <begin position="336"/>
        <end position="357"/>
    </location>
</feature>
<feature type="transmembrane region" description="Helical" evidence="7">
    <location>
        <begin position="274"/>
        <end position="295"/>
    </location>
</feature>
<organism evidence="9 10">
    <name type="scientific">Achromobacter insuavis AXX-A</name>
    <dbReference type="NCBI Taxonomy" id="1003200"/>
    <lineage>
        <taxon>Bacteria</taxon>
        <taxon>Pseudomonadati</taxon>
        <taxon>Pseudomonadota</taxon>
        <taxon>Betaproteobacteria</taxon>
        <taxon>Burkholderiales</taxon>
        <taxon>Alcaligenaceae</taxon>
        <taxon>Achromobacter</taxon>
    </lineage>
</organism>
<evidence type="ECO:0000313" key="10">
    <source>
        <dbReference type="Proteomes" id="UP000004853"/>
    </source>
</evidence>
<dbReference type="Pfam" id="PF13567">
    <property type="entry name" value="DUF4131"/>
    <property type="match status" value="1"/>
</dbReference>
<feature type="compositionally biased region" description="Low complexity" evidence="6">
    <location>
        <begin position="629"/>
        <end position="651"/>
    </location>
</feature>
<dbReference type="InterPro" id="IPR036866">
    <property type="entry name" value="RibonucZ/Hydroxyglut_hydro"/>
</dbReference>
<keyword evidence="5 7" id="KW-0472">Membrane</keyword>
<dbReference type="PANTHER" id="PTHR30619:SF1">
    <property type="entry name" value="RECOMBINATION PROTEIN 2"/>
    <property type="match status" value="1"/>
</dbReference>
<comment type="subcellular location">
    <subcellularLocation>
        <location evidence="1">Cell membrane</location>
        <topology evidence="1">Multi-pass membrane protein</topology>
    </subcellularLocation>
</comment>
<comment type="caution">
    <text evidence="9">The sequence shown here is derived from an EMBL/GenBank/DDBJ whole genome shotgun (WGS) entry which is preliminary data.</text>
</comment>
<reference evidence="9 10" key="1">
    <citation type="submission" date="2011-06" db="EMBL/GenBank/DDBJ databases">
        <authorList>
            <person name="Bador J."/>
            <person name="Amoureux L."/>
            <person name="Neuwirth C."/>
        </authorList>
    </citation>
    <scope>NUCLEOTIDE SEQUENCE [LARGE SCALE GENOMIC DNA]</scope>
    <source>
        <strain evidence="9 10">AXX-A</strain>
    </source>
</reference>
<keyword evidence="4 7" id="KW-1133">Transmembrane helix</keyword>
<dbReference type="GO" id="GO:0030420">
    <property type="term" value="P:establishment of competence for transformation"/>
    <property type="evidence" value="ECO:0007669"/>
    <property type="project" value="InterPro"/>
</dbReference>
<dbReference type="Gene3D" id="3.60.15.10">
    <property type="entry name" value="Ribonuclease Z/Hydroxyacylglutathione hydrolase-like"/>
    <property type="match status" value="1"/>
</dbReference>